<dbReference type="AlphaFoldDB" id="A0A829WRY5"/>
<gene>
    <name evidence="1" type="ORF">NBRC3293_2443</name>
</gene>
<dbReference type="Proteomes" id="UP000484858">
    <property type="component" value="Unassembled WGS sequence"/>
</dbReference>
<proteinExistence type="predicted"/>
<evidence type="ECO:0000313" key="2">
    <source>
        <dbReference type="Proteomes" id="UP000484858"/>
    </source>
</evidence>
<reference evidence="1 2" key="1">
    <citation type="submission" date="2013-04" db="EMBL/GenBank/DDBJ databases">
        <title>Gluconobacter oxydans NBRC 3293 whole genome sequence.</title>
        <authorList>
            <person name="Matsutani M."/>
            <person name="Yakushi T."/>
            <person name="Matsushita K."/>
        </authorList>
    </citation>
    <scope>NUCLEOTIDE SEQUENCE [LARGE SCALE GENOMIC DNA]</scope>
    <source>
        <strain evidence="1 2">NBRC 3293</strain>
    </source>
</reference>
<organism evidence="1 2">
    <name type="scientific">Gluconobacter oxydans NBRC 3293</name>
    <dbReference type="NCBI Taxonomy" id="1315969"/>
    <lineage>
        <taxon>Bacteria</taxon>
        <taxon>Pseudomonadati</taxon>
        <taxon>Pseudomonadota</taxon>
        <taxon>Alphaproteobacteria</taxon>
        <taxon>Acetobacterales</taxon>
        <taxon>Acetobacteraceae</taxon>
        <taxon>Gluconobacter</taxon>
    </lineage>
</organism>
<comment type="caution">
    <text evidence="1">The sequence shown here is derived from an EMBL/GenBank/DDBJ whole genome shotgun (WGS) entry which is preliminary data.</text>
</comment>
<sequence>MVVTMGALAFGYDTGVIAGALPFMQLPIAQGGLGLTAAHGDDLPFDGHWHGTGRNPATILFPYSEKCSSMMPRIQKGNEA</sequence>
<evidence type="ECO:0000313" key="1">
    <source>
        <dbReference type="EMBL" id="GEM17945.1"/>
    </source>
</evidence>
<protein>
    <submittedName>
        <fullName evidence="1">Uncharacterized protein</fullName>
    </submittedName>
</protein>
<name>A0A829WRY5_GLUOY</name>
<dbReference type="EMBL" id="BARJ01000012">
    <property type="protein sequence ID" value="GEM17945.1"/>
    <property type="molecule type" value="Genomic_DNA"/>
</dbReference>
<accession>A0A829WRY5</accession>